<comment type="caution">
    <text evidence="2">The sequence shown here is derived from an EMBL/GenBank/DDBJ whole genome shotgun (WGS) entry which is preliminary data.</text>
</comment>
<keyword evidence="1" id="KW-0472">Membrane</keyword>
<protein>
    <recommendedName>
        <fullName evidence="4">GAG-pre-integrase domain-containing protein</fullName>
    </recommendedName>
</protein>
<feature type="non-terminal residue" evidence="2">
    <location>
        <position position="1"/>
    </location>
</feature>
<gene>
    <name evidence="2" type="ORF">CR513_22248</name>
</gene>
<evidence type="ECO:0000313" key="2">
    <source>
        <dbReference type="EMBL" id="RDX95261.1"/>
    </source>
</evidence>
<sequence>MWAYLKSVYISDPISCRDPIPSLDACSMIYYVKNNAFLHSLSLKSINLLFIDSITSNLDIMLQAVQNFFTITTKMMDILSRPNKATKHSLLWDSQIHNANGNQLPITTTGDISSSLTNVFVSLGLMSNLVSIGQLVNNDCRVQFSQSGCLVQDQHSGEIIAKGPNLEFFSYSFLAISKSLFTFTSWTSQLMLKSGFLGNKHTLSLNVVHFDCISCKLGKSKILSFLTHHLNVTQHFDIIHSDVCGWHQLYLIPITNILLLSLIIVVVSLRFILCTQKMKCFPLSSSFMLMFKNLILFQNKKISL</sequence>
<dbReference type="OrthoDB" id="1706811at2759"/>
<organism evidence="2 3">
    <name type="scientific">Mucuna pruriens</name>
    <name type="common">Velvet bean</name>
    <name type="synonym">Dolichos pruriens</name>
    <dbReference type="NCBI Taxonomy" id="157652"/>
    <lineage>
        <taxon>Eukaryota</taxon>
        <taxon>Viridiplantae</taxon>
        <taxon>Streptophyta</taxon>
        <taxon>Embryophyta</taxon>
        <taxon>Tracheophyta</taxon>
        <taxon>Spermatophyta</taxon>
        <taxon>Magnoliopsida</taxon>
        <taxon>eudicotyledons</taxon>
        <taxon>Gunneridae</taxon>
        <taxon>Pentapetalae</taxon>
        <taxon>rosids</taxon>
        <taxon>fabids</taxon>
        <taxon>Fabales</taxon>
        <taxon>Fabaceae</taxon>
        <taxon>Papilionoideae</taxon>
        <taxon>50 kb inversion clade</taxon>
        <taxon>NPAAA clade</taxon>
        <taxon>indigoferoid/millettioid clade</taxon>
        <taxon>Phaseoleae</taxon>
        <taxon>Mucuna</taxon>
    </lineage>
</organism>
<name>A0A371GXL8_MUCPR</name>
<keyword evidence="1" id="KW-0812">Transmembrane</keyword>
<keyword evidence="3" id="KW-1185">Reference proteome</keyword>
<dbReference type="AlphaFoldDB" id="A0A371GXL8"/>
<accession>A0A371GXL8</accession>
<keyword evidence="1" id="KW-1133">Transmembrane helix</keyword>
<evidence type="ECO:0000256" key="1">
    <source>
        <dbReference type="SAM" id="Phobius"/>
    </source>
</evidence>
<reference evidence="2" key="1">
    <citation type="submission" date="2018-05" db="EMBL/GenBank/DDBJ databases">
        <title>Draft genome of Mucuna pruriens seed.</title>
        <authorList>
            <person name="Nnadi N.E."/>
            <person name="Vos R."/>
            <person name="Hasami M.H."/>
            <person name="Devisetty U.K."/>
            <person name="Aguiy J.C."/>
        </authorList>
    </citation>
    <scope>NUCLEOTIDE SEQUENCE [LARGE SCALE GENOMIC DNA]</scope>
    <source>
        <strain evidence="2">JCA_2017</strain>
    </source>
</reference>
<dbReference type="Proteomes" id="UP000257109">
    <property type="component" value="Unassembled WGS sequence"/>
</dbReference>
<dbReference type="EMBL" id="QJKJ01004176">
    <property type="protein sequence ID" value="RDX95261.1"/>
    <property type="molecule type" value="Genomic_DNA"/>
</dbReference>
<evidence type="ECO:0008006" key="4">
    <source>
        <dbReference type="Google" id="ProtNLM"/>
    </source>
</evidence>
<proteinExistence type="predicted"/>
<feature type="transmembrane region" description="Helical" evidence="1">
    <location>
        <begin position="250"/>
        <end position="273"/>
    </location>
</feature>
<evidence type="ECO:0000313" key="3">
    <source>
        <dbReference type="Proteomes" id="UP000257109"/>
    </source>
</evidence>